<dbReference type="EMBL" id="CAEZXB010000001">
    <property type="protein sequence ID" value="CAB4664306.1"/>
    <property type="molecule type" value="Genomic_DNA"/>
</dbReference>
<evidence type="ECO:0000256" key="2">
    <source>
        <dbReference type="ARBA" id="ARBA00023152"/>
    </source>
</evidence>
<dbReference type="PANTHER" id="PTHR11469">
    <property type="entry name" value="GLUCOSE-6-PHOSPHATE ISOMERASE"/>
    <property type="match status" value="1"/>
</dbReference>
<evidence type="ECO:0000313" key="5">
    <source>
        <dbReference type="EMBL" id="CAB4687839.1"/>
    </source>
</evidence>
<dbReference type="EMBL" id="CAEZXN010000005">
    <property type="protein sequence ID" value="CAB4687839.1"/>
    <property type="molecule type" value="Genomic_DNA"/>
</dbReference>
<dbReference type="Pfam" id="PF00342">
    <property type="entry name" value="PGI"/>
    <property type="match status" value="1"/>
</dbReference>
<keyword evidence="3" id="KW-0413">Isomerase</keyword>
<dbReference type="GO" id="GO:0004347">
    <property type="term" value="F:glucose-6-phosphate isomerase activity"/>
    <property type="evidence" value="ECO:0007669"/>
    <property type="project" value="InterPro"/>
</dbReference>
<sequence>MIQIRTPELSAVILDEMNALSKRLAAKDESLWGSHASTDAEQRLGWLDLPTSSRTLLPAIDSLAAWARSRNLENVILSGMGGSSLAPEVICAFEHKRIEILDSTDPHQVARVLSMDLSRSVIVIASKSGTTLETLVHRAVLESKLRELGLDPAGHFVIITDPESPLAEYADRVGYRVLHSDPHVGGRFSALGASGLLPSALAGVDVSELLDDAQGAAHSFLLADSPAVKLAAALAQHAQRFPFAEIASPHGLGDWIEQLLAESTGKEGKGLLPIVVPALGSARPEVLSIALNGESGDIEIAATLGEHFLLWEWATALLCAHMRVNAFDQPNVAETKERANAILNSQQLARNGSMDGKIEVVGDQRSAAQAITEFLSQVHGYIGVMAFLDREKESRAKILRTLLERSSGAPTTFGWGPRFLHSTGQIHKGGPLIGSFLQLTTERDEDVVIPESQFTFHQLQLAQAAGDELALKSRNLNFLHLHLHEGGLDQLVETLINLPRATS</sequence>
<gene>
    <name evidence="4" type="ORF">UFOPK2342_00034</name>
    <name evidence="5" type="ORF">UFOPK2423_00361</name>
    <name evidence="6" type="ORF">UFOPK4367_00672</name>
</gene>
<dbReference type="InterPro" id="IPR046348">
    <property type="entry name" value="SIS_dom_sf"/>
</dbReference>
<accession>A0A6J6NMZ4</accession>
<protein>
    <submittedName>
        <fullName evidence="5">Unannotated protein</fullName>
    </submittedName>
</protein>
<dbReference type="PANTHER" id="PTHR11469:SF1">
    <property type="entry name" value="GLUCOSE-6-PHOSPHATE ISOMERASE"/>
    <property type="match status" value="1"/>
</dbReference>
<dbReference type="Gene3D" id="3.40.50.10490">
    <property type="entry name" value="Glucose-6-phosphate isomerase like protein, domain 1"/>
    <property type="match status" value="2"/>
</dbReference>
<dbReference type="AlphaFoldDB" id="A0A6J6NMZ4"/>
<dbReference type="GO" id="GO:0051156">
    <property type="term" value="P:glucose 6-phosphate metabolic process"/>
    <property type="evidence" value="ECO:0007669"/>
    <property type="project" value="TreeGrafter"/>
</dbReference>
<dbReference type="GO" id="GO:0097367">
    <property type="term" value="F:carbohydrate derivative binding"/>
    <property type="evidence" value="ECO:0007669"/>
    <property type="project" value="InterPro"/>
</dbReference>
<dbReference type="GO" id="GO:0048029">
    <property type="term" value="F:monosaccharide binding"/>
    <property type="evidence" value="ECO:0007669"/>
    <property type="project" value="TreeGrafter"/>
</dbReference>
<name>A0A6J6NMZ4_9ZZZZ</name>
<evidence type="ECO:0000313" key="4">
    <source>
        <dbReference type="EMBL" id="CAB4664306.1"/>
    </source>
</evidence>
<keyword evidence="2" id="KW-0324">Glycolysis</keyword>
<evidence type="ECO:0000256" key="1">
    <source>
        <dbReference type="ARBA" id="ARBA00022432"/>
    </source>
</evidence>
<proteinExistence type="predicted"/>
<dbReference type="GO" id="GO:0006096">
    <property type="term" value="P:glycolytic process"/>
    <property type="evidence" value="ECO:0007669"/>
    <property type="project" value="UniProtKB-KW"/>
</dbReference>
<evidence type="ECO:0000256" key="3">
    <source>
        <dbReference type="ARBA" id="ARBA00023235"/>
    </source>
</evidence>
<evidence type="ECO:0000313" key="6">
    <source>
        <dbReference type="EMBL" id="CAB5074859.1"/>
    </source>
</evidence>
<dbReference type="InterPro" id="IPR001672">
    <property type="entry name" value="G6P_Isomerase"/>
</dbReference>
<dbReference type="SUPFAM" id="SSF53697">
    <property type="entry name" value="SIS domain"/>
    <property type="match status" value="1"/>
</dbReference>
<dbReference type="GO" id="GO:0006094">
    <property type="term" value="P:gluconeogenesis"/>
    <property type="evidence" value="ECO:0007669"/>
    <property type="project" value="UniProtKB-KW"/>
</dbReference>
<dbReference type="PROSITE" id="PS51463">
    <property type="entry name" value="P_GLUCOSE_ISOMERASE_3"/>
    <property type="match status" value="1"/>
</dbReference>
<keyword evidence="1" id="KW-0312">Gluconeogenesis</keyword>
<dbReference type="GO" id="GO:0005829">
    <property type="term" value="C:cytosol"/>
    <property type="evidence" value="ECO:0007669"/>
    <property type="project" value="TreeGrafter"/>
</dbReference>
<reference evidence="5" key="1">
    <citation type="submission" date="2020-05" db="EMBL/GenBank/DDBJ databases">
        <authorList>
            <person name="Chiriac C."/>
            <person name="Salcher M."/>
            <person name="Ghai R."/>
            <person name="Kavagutti S V."/>
        </authorList>
    </citation>
    <scope>NUCLEOTIDE SEQUENCE</scope>
</reference>
<dbReference type="EMBL" id="CAFBRC010000035">
    <property type="protein sequence ID" value="CAB5074859.1"/>
    <property type="molecule type" value="Genomic_DNA"/>
</dbReference>
<organism evidence="5">
    <name type="scientific">freshwater metagenome</name>
    <dbReference type="NCBI Taxonomy" id="449393"/>
    <lineage>
        <taxon>unclassified sequences</taxon>
        <taxon>metagenomes</taxon>
        <taxon>ecological metagenomes</taxon>
    </lineage>
</organism>